<dbReference type="Proteomes" id="UP000076226">
    <property type="component" value="Chromosome"/>
</dbReference>
<keyword evidence="3" id="KW-0173">Coenzyme A biosynthesis</keyword>
<protein>
    <recommendedName>
        <fullName evidence="3 4">Dephospho-CoA kinase</fullName>
        <ecNumber evidence="3 4">2.7.1.24</ecNumber>
    </recommendedName>
    <alternativeName>
        <fullName evidence="3">Dephosphocoenzyme A kinase</fullName>
    </alternativeName>
</protein>
<dbReference type="HAMAP" id="MF_00376">
    <property type="entry name" value="Dephospho_CoA_kinase"/>
    <property type="match status" value="1"/>
</dbReference>
<accession>A0ABN4NDL4</accession>
<dbReference type="Gene3D" id="3.40.50.300">
    <property type="entry name" value="P-loop containing nucleotide triphosphate hydrolases"/>
    <property type="match status" value="1"/>
</dbReference>
<dbReference type="GO" id="GO:0016301">
    <property type="term" value="F:kinase activity"/>
    <property type="evidence" value="ECO:0007669"/>
    <property type="project" value="UniProtKB-KW"/>
</dbReference>
<evidence type="ECO:0000256" key="3">
    <source>
        <dbReference type="HAMAP-Rule" id="MF_00376"/>
    </source>
</evidence>
<dbReference type="EMBL" id="CP014342">
    <property type="protein sequence ID" value="AMX82648.1"/>
    <property type="molecule type" value="Genomic_DNA"/>
</dbReference>
<keyword evidence="1 3" id="KW-0547">Nucleotide-binding</keyword>
<comment type="catalytic activity">
    <reaction evidence="3">
        <text>3'-dephospho-CoA + ATP = ADP + CoA + H(+)</text>
        <dbReference type="Rhea" id="RHEA:18245"/>
        <dbReference type="ChEBI" id="CHEBI:15378"/>
        <dbReference type="ChEBI" id="CHEBI:30616"/>
        <dbReference type="ChEBI" id="CHEBI:57287"/>
        <dbReference type="ChEBI" id="CHEBI:57328"/>
        <dbReference type="ChEBI" id="CHEBI:456216"/>
        <dbReference type="EC" id="2.7.1.24"/>
    </reaction>
</comment>
<dbReference type="Pfam" id="PF01121">
    <property type="entry name" value="CoaE"/>
    <property type="match status" value="1"/>
</dbReference>
<proteinExistence type="inferred from homology"/>
<comment type="function">
    <text evidence="3">Catalyzes the phosphorylation of the 3'-hydroxyl group of dephosphocoenzyme A to form coenzyme A.</text>
</comment>
<organism evidence="5 6">
    <name type="scientific">Geobacillus subterraneus</name>
    <dbReference type="NCBI Taxonomy" id="129338"/>
    <lineage>
        <taxon>Bacteria</taxon>
        <taxon>Bacillati</taxon>
        <taxon>Bacillota</taxon>
        <taxon>Bacilli</taxon>
        <taxon>Bacillales</taxon>
        <taxon>Anoxybacillaceae</taxon>
        <taxon>Geobacillus</taxon>
    </lineage>
</organism>
<dbReference type="CDD" id="cd02022">
    <property type="entry name" value="DPCK"/>
    <property type="match status" value="1"/>
</dbReference>
<dbReference type="PANTHER" id="PTHR10695">
    <property type="entry name" value="DEPHOSPHO-COA KINASE-RELATED"/>
    <property type="match status" value="1"/>
</dbReference>
<keyword evidence="3" id="KW-0808">Transferase</keyword>
<evidence type="ECO:0000313" key="6">
    <source>
        <dbReference type="Proteomes" id="UP000076226"/>
    </source>
</evidence>
<comment type="subcellular location">
    <subcellularLocation>
        <location evidence="3">Cytoplasm</location>
    </subcellularLocation>
</comment>
<evidence type="ECO:0000256" key="4">
    <source>
        <dbReference type="NCBIfam" id="TIGR00152"/>
    </source>
</evidence>
<comment type="pathway">
    <text evidence="3">Cofactor biosynthesis; coenzyme A biosynthesis; CoA from (R)-pantothenate: step 5/5.</text>
</comment>
<dbReference type="NCBIfam" id="TIGR00152">
    <property type="entry name" value="dephospho-CoA kinase"/>
    <property type="match status" value="1"/>
</dbReference>
<evidence type="ECO:0000313" key="5">
    <source>
        <dbReference type="EMBL" id="AMX82648.1"/>
    </source>
</evidence>
<evidence type="ECO:0000256" key="2">
    <source>
        <dbReference type="ARBA" id="ARBA00022840"/>
    </source>
</evidence>
<dbReference type="InterPro" id="IPR027417">
    <property type="entry name" value="P-loop_NTPase"/>
</dbReference>
<keyword evidence="2 3" id="KW-0067">ATP-binding</keyword>
<comment type="similarity">
    <text evidence="3">Belongs to the CoaE family.</text>
</comment>
<name>A0ABN4NDL4_9BACL</name>
<dbReference type="PROSITE" id="PS51219">
    <property type="entry name" value="DPCK"/>
    <property type="match status" value="1"/>
</dbReference>
<keyword evidence="3" id="KW-0963">Cytoplasm</keyword>
<feature type="binding site" evidence="3">
    <location>
        <begin position="12"/>
        <end position="17"/>
    </location>
    <ligand>
        <name>ATP</name>
        <dbReference type="ChEBI" id="CHEBI:30616"/>
    </ligand>
</feature>
<dbReference type="SUPFAM" id="SSF52540">
    <property type="entry name" value="P-loop containing nucleoside triphosphate hydrolases"/>
    <property type="match status" value="1"/>
</dbReference>
<dbReference type="PANTHER" id="PTHR10695:SF46">
    <property type="entry name" value="BIFUNCTIONAL COENZYME A SYNTHASE-RELATED"/>
    <property type="match status" value="1"/>
</dbReference>
<dbReference type="InterPro" id="IPR001977">
    <property type="entry name" value="Depp_CoAkinase"/>
</dbReference>
<evidence type="ECO:0000256" key="1">
    <source>
        <dbReference type="ARBA" id="ARBA00022741"/>
    </source>
</evidence>
<dbReference type="RefSeq" id="WP_063165045.1">
    <property type="nucleotide sequence ID" value="NZ_CP014342.1"/>
</dbReference>
<dbReference type="EC" id="2.7.1.24" evidence="3 4"/>
<gene>
    <name evidence="3" type="primary">coaE</name>
    <name evidence="5" type="ORF">GS3922_02575</name>
</gene>
<keyword evidence="3 5" id="KW-0418">Kinase</keyword>
<keyword evidence="6" id="KW-1185">Reference proteome</keyword>
<reference evidence="5 6" key="1">
    <citation type="submission" date="2016-02" db="EMBL/GenBank/DDBJ databases">
        <title>Complete genome sequence of Geobacillus subterraneus KCTC 3922T.</title>
        <authorList>
            <person name="Lee D.-W."/>
            <person name="Lee Y.-J."/>
            <person name="Lee S.-J."/>
            <person name="Park G.-S."/>
            <person name="Lee S.-J."/>
            <person name="Shin J.-H."/>
        </authorList>
    </citation>
    <scope>NUCLEOTIDE SEQUENCE [LARGE SCALE GENOMIC DNA]</scope>
    <source>
        <strain evidence="5 6">KCTC 3922</strain>
    </source>
</reference>
<sequence>MALTIGLTGGIASGKSTVSAMMRELGLPVIDADEAARAVVEPGEEAYRQIVAVFGPDVLQENGEIDRAKLGAIVFNNEQERKKLNAIVHPAVRRKMLAEKEKLVRSGAKTVVLDIPLLFESGLTDWVDRVLVVYVDDDVQLRRLMVRNGFTEEEALARIRAQWPLEEKVKRADAVIDNNGTMEETRRQLLSILQQWDALEK</sequence>